<dbReference type="GO" id="GO:0017116">
    <property type="term" value="F:single-stranded DNA helicase activity"/>
    <property type="evidence" value="ECO:0007669"/>
    <property type="project" value="TreeGrafter"/>
</dbReference>
<dbReference type="InterPro" id="IPR029493">
    <property type="entry name" value="RecD2-like_HHH"/>
</dbReference>
<dbReference type="SMART" id="SM00278">
    <property type="entry name" value="HhH1"/>
    <property type="match status" value="4"/>
</dbReference>
<dbReference type="Pfam" id="PF18335">
    <property type="entry name" value="SH3_13"/>
    <property type="match status" value="1"/>
</dbReference>
<keyword evidence="2 3" id="KW-0067">ATP-binding</keyword>
<dbReference type="GO" id="GO:0005524">
    <property type="term" value="F:ATP binding"/>
    <property type="evidence" value="ECO:0007669"/>
    <property type="project" value="UniProtKB-UniRule"/>
</dbReference>
<reference evidence="6" key="2">
    <citation type="journal article" date="2021" name="PeerJ">
        <title>Extensive microbial diversity within the chicken gut microbiome revealed by metagenomics and culture.</title>
        <authorList>
            <person name="Gilroy R."/>
            <person name="Ravi A."/>
            <person name="Getino M."/>
            <person name="Pursley I."/>
            <person name="Horton D.L."/>
            <person name="Alikhan N.F."/>
            <person name="Baker D."/>
            <person name="Gharbi K."/>
            <person name="Hall N."/>
            <person name="Watson M."/>
            <person name="Adriaenssens E.M."/>
            <person name="Foster-Nyarko E."/>
            <person name="Jarju S."/>
            <person name="Secka A."/>
            <person name="Antonio M."/>
            <person name="Oren A."/>
            <person name="Chaudhuri R.R."/>
            <person name="La Ragione R."/>
            <person name="Hildebrand F."/>
            <person name="Pallen M.J."/>
        </authorList>
    </citation>
    <scope>NUCLEOTIDE SEQUENCE</scope>
    <source>
        <strain evidence="6">ChiSxjej2B14-6234</strain>
    </source>
</reference>
<feature type="domain" description="Helix-hairpin-helix DNA-binding motif class 1" evidence="4">
    <location>
        <begin position="180"/>
        <end position="199"/>
    </location>
</feature>
<keyword evidence="3" id="KW-0413">Isomerase</keyword>
<protein>
    <recommendedName>
        <fullName evidence="3">ATP-dependent RecD2 DNA helicase</fullName>
        <ecNumber evidence="3">5.6.2.3</ecNumber>
    </recommendedName>
    <alternativeName>
        <fullName evidence="3">DNA 5'-3' helicase subunit RecD2</fullName>
    </alternativeName>
</protein>
<dbReference type="InterPro" id="IPR010994">
    <property type="entry name" value="RuvA_2-like"/>
</dbReference>
<name>A0A9D0ZAW5_9FIRM</name>
<evidence type="ECO:0000256" key="2">
    <source>
        <dbReference type="ARBA" id="ARBA00022840"/>
    </source>
</evidence>
<comment type="caution">
    <text evidence="6">The sequence shown here is derived from an EMBL/GenBank/DDBJ whole genome shotgun (WGS) entry which is preliminary data.</text>
</comment>
<evidence type="ECO:0000259" key="4">
    <source>
        <dbReference type="SMART" id="SM00278"/>
    </source>
</evidence>
<dbReference type="InterPro" id="IPR003593">
    <property type="entry name" value="AAA+_ATPase"/>
</dbReference>
<dbReference type="InterPro" id="IPR055446">
    <property type="entry name" value="RecD2_N_OB"/>
</dbReference>
<feature type="domain" description="Helix-hairpin-helix DNA-binding motif class 1" evidence="4">
    <location>
        <begin position="81"/>
        <end position="102"/>
    </location>
</feature>
<dbReference type="SMART" id="SM00382">
    <property type="entry name" value="AAA"/>
    <property type="match status" value="1"/>
</dbReference>
<evidence type="ECO:0000313" key="6">
    <source>
        <dbReference type="EMBL" id="HIQ71821.1"/>
    </source>
</evidence>
<dbReference type="Gene3D" id="2.30.30.940">
    <property type="match status" value="1"/>
</dbReference>
<dbReference type="AlphaFoldDB" id="A0A9D0ZAW5"/>
<feature type="domain" description="AAA+ ATPase" evidence="5">
    <location>
        <begin position="337"/>
        <end position="516"/>
    </location>
</feature>
<dbReference type="InterPro" id="IPR041451">
    <property type="entry name" value="RecD2_SH13"/>
</dbReference>
<dbReference type="Gene3D" id="1.10.150.20">
    <property type="entry name" value="5' to 3' exonuclease, C-terminal subdomain"/>
    <property type="match status" value="1"/>
</dbReference>
<dbReference type="Pfam" id="PF13538">
    <property type="entry name" value="UvrD_C_2"/>
    <property type="match status" value="1"/>
</dbReference>
<dbReference type="GO" id="GO:0006310">
    <property type="term" value="P:DNA recombination"/>
    <property type="evidence" value="ECO:0007669"/>
    <property type="project" value="InterPro"/>
</dbReference>
<dbReference type="Pfam" id="PF14520">
    <property type="entry name" value="HHH_5"/>
    <property type="match status" value="1"/>
</dbReference>
<dbReference type="EMBL" id="DVFJ01000020">
    <property type="protein sequence ID" value="HIQ71821.1"/>
    <property type="molecule type" value="Genomic_DNA"/>
</dbReference>
<dbReference type="GO" id="GO:0006281">
    <property type="term" value="P:DNA repair"/>
    <property type="evidence" value="ECO:0007669"/>
    <property type="project" value="InterPro"/>
</dbReference>
<dbReference type="GO" id="GO:0043139">
    <property type="term" value="F:5'-3' DNA helicase activity"/>
    <property type="evidence" value="ECO:0007669"/>
    <property type="project" value="UniProtKB-UniRule"/>
</dbReference>
<dbReference type="Pfam" id="PF23139">
    <property type="entry name" value="OB_YrrC"/>
    <property type="match status" value="1"/>
</dbReference>
<dbReference type="InterPro" id="IPR006345">
    <property type="entry name" value="RecD2"/>
</dbReference>
<dbReference type="PANTHER" id="PTHR43788">
    <property type="entry name" value="DNA2/NAM7 HELICASE FAMILY MEMBER"/>
    <property type="match status" value="1"/>
</dbReference>
<dbReference type="SUPFAM" id="SSF52540">
    <property type="entry name" value="P-loop containing nucleoside triphosphate hydrolases"/>
    <property type="match status" value="1"/>
</dbReference>
<evidence type="ECO:0000313" key="7">
    <source>
        <dbReference type="Proteomes" id="UP000886887"/>
    </source>
</evidence>
<keyword evidence="3" id="KW-0238">DNA-binding</keyword>
<dbReference type="Proteomes" id="UP000886887">
    <property type="component" value="Unassembled WGS sequence"/>
</dbReference>
<keyword evidence="3" id="KW-0378">Hydrolase</keyword>
<gene>
    <name evidence="3" type="primary">recD2</name>
    <name evidence="6" type="ORF">IAB73_06425</name>
</gene>
<dbReference type="CDD" id="cd18809">
    <property type="entry name" value="SF1_C_RecD"/>
    <property type="match status" value="1"/>
</dbReference>
<dbReference type="PANTHER" id="PTHR43788:SF6">
    <property type="entry name" value="DNA HELICASE B"/>
    <property type="match status" value="1"/>
</dbReference>
<feature type="domain" description="Helix-hairpin-helix DNA-binding motif class 1" evidence="4">
    <location>
        <begin position="116"/>
        <end position="135"/>
    </location>
</feature>
<dbReference type="GO" id="GO:0016787">
    <property type="term" value="F:hydrolase activity"/>
    <property type="evidence" value="ECO:0007669"/>
    <property type="project" value="UniProtKB-KW"/>
</dbReference>
<dbReference type="GO" id="GO:0003677">
    <property type="term" value="F:DNA binding"/>
    <property type="evidence" value="ECO:0007669"/>
    <property type="project" value="UniProtKB-UniRule"/>
</dbReference>
<dbReference type="InterPro" id="IPR003583">
    <property type="entry name" value="Hlx-hairpin-Hlx_DNA-bd_motif"/>
</dbReference>
<comment type="similarity">
    <text evidence="3">Belongs to the RecD family. RecD2 subfamily.</text>
</comment>
<feature type="domain" description="Helix-hairpin-helix DNA-binding motif class 1" evidence="4">
    <location>
        <begin position="314"/>
        <end position="333"/>
    </location>
</feature>
<evidence type="ECO:0000259" key="5">
    <source>
        <dbReference type="SMART" id="SM00382"/>
    </source>
</evidence>
<dbReference type="CDD" id="cd17933">
    <property type="entry name" value="DEXSc_RecD-like"/>
    <property type="match status" value="1"/>
</dbReference>
<organism evidence="6 7">
    <name type="scientific">Candidatus Onthenecus intestinigallinarum</name>
    <dbReference type="NCBI Taxonomy" id="2840875"/>
    <lineage>
        <taxon>Bacteria</taxon>
        <taxon>Bacillati</taxon>
        <taxon>Bacillota</taxon>
        <taxon>Clostridia</taxon>
        <taxon>Eubacteriales</taxon>
        <taxon>Candidatus Onthenecus</taxon>
    </lineage>
</organism>
<evidence type="ECO:0000256" key="1">
    <source>
        <dbReference type="ARBA" id="ARBA00022741"/>
    </source>
</evidence>
<sequence length="735" mass="81300">MEEFEAVVEETVFRNEENGYSVLQVRVGRTRTSAVGVLPALGAGERLKIRGEWVEHSVYGRQIKVASCEVVQPTTLDGIEKYLASGLVHGVGPATARQLVQHFGEQTLDVLAQEPERLTELSGIGAKRAAMIAESYREQVQQRDAMMFLQRYGVGPSLAVKIFKTYGERAQELIRQNPYRLIQDVPGVGFKTADRIAASLGIEKSSEYRLNAGVIYALEEAGAGSGHTYLPRPTLLERAARLLEAAPEQLEETIDALILSRGLVARELDTDEGAVVAVYLPAYYGAESEVARRLLELLSAMPSGGFEDVRSQIEQLERVEGIAFHSQQRLAIETAVRSGMTVITGGPGTGKTTIINCIIRLLSLEGEVALAAPTGRAAKRMTETTGVEAKTLHRLLEYGGEEGSFARGTDNPLEFDTLIVDEMSMVDIFLMRSLLRALLPGTRLIMVGDADQLPSVGAGNVLHDILESGVVPSVRLTEIFRQDERSMIVVNAHRINHGEMPSLNAKGSDFFFERCEEPAQAAQTIAELCQRRIPSFLRVDPVREIQVLAPTKKGECGVWALNALLQERFNPPRPTLHERRVGETVLRERDKVMQTRNNYQLEWKREGALGWENGQGVFNGDMGFITDIDPETRAVTVTFDDDRVAVYEAEEVEDLELAYCVSVHKSQGSEFPVVVMPVVGGPPMLLTRNLFYTAVTRARQMVMLVGRRGVIHTMVRNANVTRRYSALSQRLREGI</sequence>
<keyword evidence="1 3" id="KW-0547">Nucleotide-binding</keyword>
<dbReference type="Pfam" id="PF14490">
    <property type="entry name" value="HHH_RecD2"/>
    <property type="match status" value="1"/>
</dbReference>
<dbReference type="InterPro" id="IPR027785">
    <property type="entry name" value="UvrD-like_helicase_C"/>
</dbReference>
<proteinExistence type="inferred from homology"/>
<dbReference type="InterPro" id="IPR050534">
    <property type="entry name" value="Coronavir_polyprotein_1ab"/>
</dbReference>
<dbReference type="SUPFAM" id="SSF47781">
    <property type="entry name" value="RuvA domain 2-like"/>
    <property type="match status" value="2"/>
</dbReference>
<dbReference type="InterPro" id="IPR027417">
    <property type="entry name" value="P-loop_NTPase"/>
</dbReference>
<reference evidence="6" key="1">
    <citation type="submission" date="2020-10" db="EMBL/GenBank/DDBJ databases">
        <authorList>
            <person name="Gilroy R."/>
        </authorList>
    </citation>
    <scope>NUCLEOTIDE SEQUENCE</scope>
    <source>
        <strain evidence="6">ChiSxjej2B14-6234</strain>
    </source>
</reference>
<dbReference type="GO" id="GO:0009338">
    <property type="term" value="C:exodeoxyribonuclease V complex"/>
    <property type="evidence" value="ECO:0007669"/>
    <property type="project" value="TreeGrafter"/>
</dbReference>
<keyword evidence="3 6" id="KW-0347">Helicase</keyword>
<dbReference type="Pfam" id="PF13245">
    <property type="entry name" value="AAA_19"/>
    <property type="match status" value="1"/>
</dbReference>
<accession>A0A9D0ZAW5</accession>
<dbReference type="NCBIfam" id="TIGR01448">
    <property type="entry name" value="recD_rel"/>
    <property type="match status" value="1"/>
</dbReference>
<dbReference type="Gene3D" id="1.10.10.2220">
    <property type="match status" value="1"/>
</dbReference>
<dbReference type="Gene3D" id="3.40.50.300">
    <property type="entry name" value="P-loop containing nucleotide triphosphate hydrolases"/>
    <property type="match status" value="2"/>
</dbReference>
<evidence type="ECO:0000256" key="3">
    <source>
        <dbReference type="HAMAP-Rule" id="MF_01488"/>
    </source>
</evidence>
<comment type="function">
    <text evidence="3">DNA-dependent ATPase and ATP-dependent 5'-3' DNA helicase. Has no activity on blunt DNA or DNA with 3'-overhangs, requires at least 10 bases of 5'-ssDNA for helicase activity.</text>
</comment>
<feature type="binding site" evidence="3">
    <location>
        <begin position="348"/>
        <end position="352"/>
    </location>
    <ligand>
        <name>ATP</name>
        <dbReference type="ChEBI" id="CHEBI:30616"/>
    </ligand>
</feature>
<comment type="catalytic activity">
    <reaction evidence="3">
        <text>ATP + H2O = ADP + phosphate + H(+)</text>
        <dbReference type="Rhea" id="RHEA:13065"/>
        <dbReference type="ChEBI" id="CHEBI:15377"/>
        <dbReference type="ChEBI" id="CHEBI:15378"/>
        <dbReference type="ChEBI" id="CHEBI:30616"/>
        <dbReference type="ChEBI" id="CHEBI:43474"/>
        <dbReference type="ChEBI" id="CHEBI:456216"/>
        <dbReference type="EC" id="5.6.2.3"/>
    </reaction>
</comment>
<dbReference type="EC" id="5.6.2.3" evidence="3"/>
<dbReference type="HAMAP" id="MF_01488">
    <property type="entry name" value="RecD2"/>
    <property type="match status" value="1"/>
</dbReference>